<dbReference type="SUPFAM" id="SSF103473">
    <property type="entry name" value="MFS general substrate transporter"/>
    <property type="match status" value="1"/>
</dbReference>
<evidence type="ECO:0000256" key="3">
    <source>
        <dbReference type="ARBA" id="ARBA00022692"/>
    </source>
</evidence>
<evidence type="ECO:0000256" key="1">
    <source>
        <dbReference type="ARBA" id="ARBA00004651"/>
    </source>
</evidence>
<keyword evidence="4 6" id="KW-1133">Transmembrane helix</keyword>
<gene>
    <name evidence="8" type="primary">yjjL</name>
    <name evidence="8" type="ORF">ERS852470_01391</name>
</gene>
<keyword evidence="2" id="KW-0813">Transport</keyword>
<dbReference type="InterPro" id="IPR011701">
    <property type="entry name" value="MFS"/>
</dbReference>
<dbReference type="Gene3D" id="1.20.1250.20">
    <property type="entry name" value="MFS general substrate transporter like domains"/>
    <property type="match status" value="2"/>
</dbReference>
<feature type="transmembrane region" description="Helical" evidence="6">
    <location>
        <begin position="52"/>
        <end position="71"/>
    </location>
</feature>
<dbReference type="GO" id="GO:0005886">
    <property type="term" value="C:plasma membrane"/>
    <property type="evidence" value="ECO:0007669"/>
    <property type="project" value="UniProtKB-SubCell"/>
</dbReference>
<name>A0A174C6F7_9CLOT</name>
<sequence>MNYNFYKWRVWSILAISFVMSLFHRGAIGVISGDLSRDLGLTATELGNVASITFYTYAFMQIPAGLLLDYLGYKRISYYGALVTGIGSILLGIATNVTIAYGGRLLVGLGTSVIFISVLKAQTIWFKKDDFTKASGKLSFIGNLGGVIATFPLAILVSFMGWRLAVILMGSICVLIAIIIKFYIKNSPREYGFEPQGIELKSIKINVFKSIREVLKLKATWRNFFVLFTLVGCTTTITGLWGINYLTAVYGVSTTKASFYVAFIVYGLVCGSLFVDKATMIFKKNIIIYPRIAAILNSVFWIYILFIRKGMPTLFELSIIFFFIGFFAMAHIVAFTDINNYCNIENSGLASSIVNSGEFIGSSIISLIIGFILDLGWNGNIIDGIRVYSKSQYIGSFYIFIIISLIGVAVTFIGKEK</sequence>
<feature type="transmembrane region" description="Helical" evidence="6">
    <location>
        <begin position="78"/>
        <end position="99"/>
    </location>
</feature>
<evidence type="ECO:0000256" key="6">
    <source>
        <dbReference type="SAM" id="Phobius"/>
    </source>
</evidence>
<evidence type="ECO:0000259" key="7">
    <source>
        <dbReference type="PROSITE" id="PS50850"/>
    </source>
</evidence>
<dbReference type="Pfam" id="PF07690">
    <property type="entry name" value="MFS_1"/>
    <property type="match status" value="1"/>
</dbReference>
<feature type="transmembrane region" description="Helical" evidence="6">
    <location>
        <begin position="105"/>
        <end position="126"/>
    </location>
</feature>
<keyword evidence="3 6" id="KW-0812">Transmembrane</keyword>
<dbReference type="PANTHER" id="PTHR43826:SF3">
    <property type="entry name" value="GLUCOSE-6-PHOSPHATE EXCHANGER SLC37A4"/>
    <property type="match status" value="1"/>
</dbReference>
<feature type="domain" description="Major facilitator superfamily (MFS) profile" evidence="7">
    <location>
        <begin position="10"/>
        <end position="417"/>
    </location>
</feature>
<feature type="transmembrane region" description="Helical" evidence="6">
    <location>
        <begin position="393"/>
        <end position="414"/>
    </location>
</feature>
<organism evidence="8 9">
    <name type="scientific">Clostridium disporicum</name>
    <dbReference type="NCBI Taxonomy" id="84024"/>
    <lineage>
        <taxon>Bacteria</taxon>
        <taxon>Bacillati</taxon>
        <taxon>Bacillota</taxon>
        <taxon>Clostridia</taxon>
        <taxon>Eubacteriales</taxon>
        <taxon>Clostridiaceae</taxon>
        <taxon>Clostridium</taxon>
    </lineage>
</organism>
<keyword evidence="5 6" id="KW-0472">Membrane</keyword>
<feature type="transmembrane region" description="Helical" evidence="6">
    <location>
        <begin position="287"/>
        <end position="307"/>
    </location>
</feature>
<dbReference type="InterPro" id="IPR020846">
    <property type="entry name" value="MFS_dom"/>
</dbReference>
<evidence type="ECO:0000256" key="2">
    <source>
        <dbReference type="ARBA" id="ARBA00022448"/>
    </source>
</evidence>
<feature type="transmembrane region" description="Helical" evidence="6">
    <location>
        <begin position="165"/>
        <end position="184"/>
    </location>
</feature>
<feature type="transmembrane region" description="Helical" evidence="6">
    <location>
        <begin position="224"/>
        <end position="245"/>
    </location>
</feature>
<feature type="transmembrane region" description="Helical" evidence="6">
    <location>
        <begin position="313"/>
        <end position="336"/>
    </location>
</feature>
<evidence type="ECO:0000313" key="8">
    <source>
        <dbReference type="EMBL" id="CUO08377.1"/>
    </source>
</evidence>
<feature type="transmembrane region" description="Helical" evidence="6">
    <location>
        <begin position="257"/>
        <end position="275"/>
    </location>
</feature>
<accession>A0A174C6F7</accession>
<dbReference type="InterPro" id="IPR036259">
    <property type="entry name" value="MFS_trans_sf"/>
</dbReference>
<feature type="transmembrane region" description="Helical" evidence="6">
    <location>
        <begin position="138"/>
        <end position="159"/>
    </location>
</feature>
<dbReference type="GO" id="GO:0061513">
    <property type="term" value="F:glucose 6-phosphate:phosphate antiporter activity"/>
    <property type="evidence" value="ECO:0007669"/>
    <property type="project" value="TreeGrafter"/>
</dbReference>
<dbReference type="InterPro" id="IPR051337">
    <property type="entry name" value="OPA_Antiporter"/>
</dbReference>
<dbReference type="RefSeq" id="WP_207642526.1">
    <property type="nucleotide sequence ID" value="NZ_CYZV01000013.1"/>
</dbReference>
<proteinExistence type="predicted"/>
<evidence type="ECO:0000256" key="4">
    <source>
        <dbReference type="ARBA" id="ARBA00022989"/>
    </source>
</evidence>
<evidence type="ECO:0000313" key="9">
    <source>
        <dbReference type="Proteomes" id="UP000095558"/>
    </source>
</evidence>
<feature type="transmembrane region" description="Helical" evidence="6">
    <location>
        <begin position="12"/>
        <end position="32"/>
    </location>
</feature>
<dbReference type="GO" id="GO:0035435">
    <property type="term" value="P:phosphate ion transmembrane transport"/>
    <property type="evidence" value="ECO:0007669"/>
    <property type="project" value="TreeGrafter"/>
</dbReference>
<dbReference type="AlphaFoldDB" id="A0A174C6F7"/>
<dbReference type="Proteomes" id="UP000095558">
    <property type="component" value="Unassembled WGS sequence"/>
</dbReference>
<protein>
    <submittedName>
        <fullName evidence="8">Permease</fullName>
    </submittedName>
</protein>
<feature type="transmembrane region" description="Helical" evidence="6">
    <location>
        <begin position="348"/>
        <end position="373"/>
    </location>
</feature>
<comment type="subcellular location">
    <subcellularLocation>
        <location evidence="1">Cell membrane</location>
        <topology evidence="1">Multi-pass membrane protein</topology>
    </subcellularLocation>
</comment>
<reference evidence="8 9" key="1">
    <citation type="submission" date="2015-09" db="EMBL/GenBank/DDBJ databases">
        <authorList>
            <consortium name="Pathogen Informatics"/>
        </authorList>
    </citation>
    <scope>NUCLEOTIDE SEQUENCE [LARGE SCALE GENOMIC DNA]</scope>
    <source>
        <strain evidence="8 9">2789STDY5834855</strain>
    </source>
</reference>
<dbReference type="EMBL" id="CYZV01000013">
    <property type="protein sequence ID" value="CUO08377.1"/>
    <property type="molecule type" value="Genomic_DNA"/>
</dbReference>
<evidence type="ECO:0000256" key="5">
    <source>
        <dbReference type="ARBA" id="ARBA00023136"/>
    </source>
</evidence>
<dbReference type="PROSITE" id="PS50850">
    <property type="entry name" value="MFS"/>
    <property type="match status" value="1"/>
</dbReference>
<dbReference type="PANTHER" id="PTHR43826">
    <property type="entry name" value="GLUCOSE-6-PHOSPHATE EXCHANGER SLC37A4"/>
    <property type="match status" value="1"/>
</dbReference>